<reference evidence="1 2" key="1">
    <citation type="submission" date="2015-11" db="EMBL/GenBank/DDBJ databases">
        <title>Draft Genome Sequence of the Strain BR 10423 (Rhizobium sp.) isolated from nodules of Mimosa pudica.</title>
        <authorList>
            <person name="Barauna A.C."/>
            <person name="Zilli J.E."/>
            <person name="Simoes-Araujo J.L."/>
            <person name="Reis V.M."/>
            <person name="James E.K."/>
            <person name="Reis F.B.Jr."/>
            <person name="Rouws L.F."/>
            <person name="Passos S.R."/>
            <person name="Gois S.R."/>
        </authorList>
    </citation>
    <scope>NUCLEOTIDE SEQUENCE [LARGE SCALE GENOMIC DNA]</scope>
    <source>
        <strain evidence="1 2">BR10423</strain>
    </source>
</reference>
<accession>A0A109JTP7</accession>
<proteinExistence type="predicted"/>
<dbReference type="EMBL" id="LNCD01000058">
    <property type="protein sequence ID" value="KWV54823.1"/>
    <property type="molecule type" value="Genomic_DNA"/>
</dbReference>
<sequence>MTETIARELIFTLRVAQEIASRESPDYDLVLLFIQKAIEVATEEASRHGIMVDFDDVSEREH</sequence>
<comment type="caution">
    <text evidence="1">The sequence shown here is derived from an EMBL/GenBank/DDBJ whole genome shotgun (WGS) entry which is preliminary data.</text>
</comment>
<protein>
    <submittedName>
        <fullName evidence="1">Uncharacterized protein</fullName>
    </submittedName>
</protein>
<organism evidence="1 2">
    <name type="scientific">Rhizobium altiplani</name>
    <dbReference type="NCBI Taxonomy" id="1864509"/>
    <lineage>
        <taxon>Bacteria</taxon>
        <taxon>Pseudomonadati</taxon>
        <taxon>Pseudomonadota</taxon>
        <taxon>Alphaproteobacteria</taxon>
        <taxon>Hyphomicrobiales</taxon>
        <taxon>Rhizobiaceae</taxon>
        <taxon>Rhizobium/Agrobacterium group</taxon>
        <taxon>Rhizobium</taxon>
    </lineage>
</organism>
<name>A0A109JTP7_9HYPH</name>
<dbReference type="RefSeq" id="WP_025662326.1">
    <property type="nucleotide sequence ID" value="NZ_LNCD01000058.1"/>
</dbReference>
<dbReference type="AlphaFoldDB" id="A0A109JTP7"/>
<evidence type="ECO:0000313" key="2">
    <source>
        <dbReference type="Proteomes" id="UP000068164"/>
    </source>
</evidence>
<gene>
    <name evidence="1" type="ORF">AS026_38365</name>
</gene>
<keyword evidence="2" id="KW-1185">Reference proteome</keyword>
<dbReference type="Proteomes" id="UP000068164">
    <property type="component" value="Unassembled WGS sequence"/>
</dbReference>
<dbReference type="OrthoDB" id="8400261at2"/>
<evidence type="ECO:0000313" key="1">
    <source>
        <dbReference type="EMBL" id="KWV54823.1"/>
    </source>
</evidence>